<gene>
    <name evidence="2" type="ORF">FDP41_011766</name>
</gene>
<reference evidence="2 3" key="1">
    <citation type="journal article" date="2019" name="Sci. Rep.">
        <title>Nanopore sequencing improves the draft genome of the human pathogenic amoeba Naegleria fowleri.</title>
        <authorList>
            <person name="Liechti N."/>
            <person name="Schurch N."/>
            <person name="Bruggmann R."/>
            <person name="Wittwer M."/>
        </authorList>
    </citation>
    <scope>NUCLEOTIDE SEQUENCE [LARGE SCALE GENOMIC DNA]</scope>
    <source>
        <strain evidence="2 3">ATCC 30894</strain>
    </source>
</reference>
<protein>
    <recommendedName>
        <fullName evidence="4">PhoPQ-activated pathogenicity-related protein</fullName>
    </recommendedName>
</protein>
<accession>A0A6A5C949</accession>
<dbReference type="InterPro" id="IPR009199">
    <property type="entry name" value="PhoPQ-act_pathogen-rel_PqaA"/>
</dbReference>
<evidence type="ECO:0000313" key="2">
    <source>
        <dbReference type="EMBL" id="KAF0981905.1"/>
    </source>
</evidence>
<evidence type="ECO:0000313" key="3">
    <source>
        <dbReference type="Proteomes" id="UP000444721"/>
    </source>
</evidence>
<dbReference type="Proteomes" id="UP000444721">
    <property type="component" value="Unassembled WGS sequence"/>
</dbReference>
<dbReference type="PIRSF" id="PIRSF014728">
    <property type="entry name" value="PqaA"/>
    <property type="match status" value="1"/>
</dbReference>
<dbReference type="OMA" id="NDSHTHY"/>
<dbReference type="PANTHER" id="PTHR31497">
    <property type="entry name" value="AUTOCRINE PROLIFERATION REPRESSOR PROTEIN A"/>
    <property type="match status" value="1"/>
</dbReference>
<name>A0A6A5C949_NAEFO</name>
<dbReference type="VEuPathDB" id="AmoebaDB:NfTy_021490"/>
<dbReference type="AlphaFoldDB" id="A0A6A5C949"/>
<sequence length="490" mass="54631">MMRPTTAISFFFVLSLVVTFFLFVSSTQAIDYSQVLKNYVQTPESVFSYSLLATVPTPVATVYVLNITTLSWLTPSEVGIRNTYFQYATVAVPATLDRTKNQATIYITGGNNLQAPPGPDPVLTPFAFASASVGITLYDIPNQPMTYASDPTQAVRSEDAIIAFGWARFLNDTTQTSYVTQLPMVKASKLAMDAVVDFVKKTVNYEIQYFTVIGASKRGWTTLLLAGVDSRVKSIIPAVIPVFEIKKVFESVYNGLCAWPMVMKDYVLANVVDFLYTPAFNKLAKIIDPANYPRLGSIQKYQIFGLGDEFFAPNLNDVGYDSIEGDDYIRYIPNTGHSLSNSDVFQVILSYQVARLKNLELPKYKFSHEFVEEGLIIKLRVTNGKLPTRVNVWSATNPNARDFRTYVIGANVWNSTVIQETKPFHWQVFIRNPPKGYTAATVELVYENYVTSSVPGVAMAPLKFTTNAYITPDTTPCEIDPENPPTHNMS</sequence>
<evidence type="ECO:0008006" key="4">
    <source>
        <dbReference type="Google" id="ProtNLM"/>
    </source>
</evidence>
<evidence type="ECO:0000256" key="1">
    <source>
        <dbReference type="SAM" id="SignalP"/>
    </source>
</evidence>
<keyword evidence="3" id="KW-1185">Reference proteome</keyword>
<dbReference type="VEuPathDB" id="AmoebaDB:FDP41_011766"/>
<dbReference type="PANTHER" id="PTHR31497:SF0">
    <property type="entry name" value="AUTOCRINE PROLIFERATION REPRESSOR PROTEIN A"/>
    <property type="match status" value="1"/>
</dbReference>
<keyword evidence="1" id="KW-0732">Signal</keyword>
<dbReference type="Gene3D" id="3.40.50.1820">
    <property type="entry name" value="alpha/beta hydrolase"/>
    <property type="match status" value="1"/>
</dbReference>
<dbReference type="GeneID" id="68118981"/>
<dbReference type="EMBL" id="VFQX01000012">
    <property type="protein sequence ID" value="KAF0981905.1"/>
    <property type="molecule type" value="Genomic_DNA"/>
</dbReference>
<organism evidence="2 3">
    <name type="scientific">Naegleria fowleri</name>
    <name type="common">Brain eating amoeba</name>
    <dbReference type="NCBI Taxonomy" id="5763"/>
    <lineage>
        <taxon>Eukaryota</taxon>
        <taxon>Discoba</taxon>
        <taxon>Heterolobosea</taxon>
        <taxon>Tetramitia</taxon>
        <taxon>Eutetramitia</taxon>
        <taxon>Vahlkampfiidae</taxon>
        <taxon>Naegleria</taxon>
    </lineage>
</organism>
<dbReference type="OrthoDB" id="2020799at2759"/>
<proteinExistence type="predicted"/>
<feature type="chain" id="PRO_5025478658" description="PhoPQ-activated pathogenicity-related protein" evidence="1">
    <location>
        <begin position="30"/>
        <end position="490"/>
    </location>
</feature>
<feature type="signal peptide" evidence="1">
    <location>
        <begin position="1"/>
        <end position="29"/>
    </location>
</feature>
<dbReference type="Pfam" id="PF10142">
    <property type="entry name" value="PhoPQ_related"/>
    <property type="match status" value="1"/>
</dbReference>
<dbReference type="InterPro" id="IPR029058">
    <property type="entry name" value="AB_hydrolase_fold"/>
</dbReference>
<dbReference type="VEuPathDB" id="AmoebaDB:NF0040360"/>
<dbReference type="RefSeq" id="XP_044566618.1">
    <property type="nucleotide sequence ID" value="XM_044702211.1"/>
</dbReference>
<comment type="caution">
    <text evidence="2">The sequence shown here is derived from an EMBL/GenBank/DDBJ whole genome shotgun (WGS) entry which is preliminary data.</text>
</comment>